<reference evidence="2 3" key="1">
    <citation type="submission" date="2019-06" db="EMBL/GenBank/DDBJ databases">
        <title>Draft genomes of female and male turbot (Scophthalmus maximus).</title>
        <authorList>
            <person name="Xu H."/>
            <person name="Xu X.-W."/>
            <person name="Shao C."/>
            <person name="Chen S."/>
        </authorList>
    </citation>
    <scope>NUCLEOTIDE SEQUENCE [LARGE SCALE GENOMIC DNA]</scope>
    <source>
        <strain evidence="2">Ysfricsl-2016a</strain>
        <tissue evidence="2">Blood</tissue>
    </source>
</reference>
<feature type="compositionally biased region" description="Basic and acidic residues" evidence="1">
    <location>
        <begin position="48"/>
        <end position="63"/>
    </location>
</feature>
<organism evidence="2 3">
    <name type="scientific">Scophthalmus maximus</name>
    <name type="common">Turbot</name>
    <name type="synonym">Psetta maxima</name>
    <dbReference type="NCBI Taxonomy" id="52904"/>
    <lineage>
        <taxon>Eukaryota</taxon>
        <taxon>Metazoa</taxon>
        <taxon>Chordata</taxon>
        <taxon>Craniata</taxon>
        <taxon>Vertebrata</taxon>
        <taxon>Euteleostomi</taxon>
        <taxon>Actinopterygii</taxon>
        <taxon>Neopterygii</taxon>
        <taxon>Teleostei</taxon>
        <taxon>Neoteleostei</taxon>
        <taxon>Acanthomorphata</taxon>
        <taxon>Carangaria</taxon>
        <taxon>Pleuronectiformes</taxon>
        <taxon>Pleuronectoidei</taxon>
        <taxon>Scophthalmidae</taxon>
        <taxon>Scophthalmus</taxon>
    </lineage>
</organism>
<name>A0A6A4RJZ7_SCOMX</name>
<comment type="caution">
    <text evidence="2">The sequence shown here is derived from an EMBL/GenBank/DDBJ whole genome shotgun (WGS) entry which is preliminary data.</text>
</comment>
<dbReference type="AlphaFoldDB" id="A0A6A4RJZ7"/>
<sequence>MSLPPSQLSSPASPPVSEDELTPPSSTTVSDEEHYGGDIVCDCGDGPHCGKEPSPDSPLRNRESASSVARSSSSGCHLRQQLKKTVKSIMVHLLSEALRIFRKESCFGCQVDHPS</sequence>
<feature type="compositionally biased region" description="Low complexity" evidence="1">
    <location>
        <begin position="1"/>
        <end position="11"/>
    </location>
</feature>
<evidence type="ECO:0000256" key="1">
    <source>
        <dbReference type="SAM" id="MobiDB-lite"/>
    </source>
</evidence>
<feature type="compositionally biased region" description="Low complexity" evidence="1">
    <location>
        <begin position="64"/>
        <end position="74"/>
    </location>
</feature>
<proteinExistence type="predicted"/>
<accession>A0A6A4RJZ7</accession>
<dbReference type="Proteomes" id="UP000438429">
    <property type="component" value="Unassembled WGS sequence"/>
</dbReference>
<dbReference type="EMBL" id="VEVO01000042">
    <property type="protein sequence ID" value="KAF0022213.1"/>
    <property type="molecule type" value="Genomic_DNA"/>
</dbReference>
<evidence type="ECO:0000313" key="2">
    <source>
        <dbReference type="EMBL" id="KAF0022213.1"/>
    </source>
</evidence>
<evidence type="ECO:0000313" key="3">
    <source>
        <dbReference type="Proteomes" id="UP000438429"/>
    </source>
</evidence>
<gene>
    <name evidence="2" type="ORF">F2P81_025530</name>
</gene>
<feature type="region of interest" description="Disordered" evidence="1">
    <location>
        <begin position="1"/>
        <end position="76"/>
    </location>
</feature>
<protein>
    <submittedName>
        <fullName evidence="2">Uncharacterized protein</fullName>
    </submittedName>
</protein>